<name>A0A918KHN6_9PROT</name>
<dbReference type="InterPro" id="IPR042095">
    <property type="entry name" value="SUMF_sf"/>
</dbReference>
<dbReference type="InterPro" id="IPR016187">
    <property type="entry name" value="CTDL_fold"/>
</dbReference>
<dbReference type="PANTHER" id="PTHR23150">
    <property type="entry name" value="SULFATASE MODIFYING FACTOR 1, 2"/>
    <property type="match status" value="1"/>
</dbReference>
<feature type="domain" description="Sulfatase-modifying factor enzyme-like" evidence="1">
    <location>
        <begin position="4"/>
        <end position="244"/>
    </location>
</feature>
<sequence length="253" mass="28316">MGTPQQYPEEILRSVTVSDFDIDIHEVTNSQFATFVDETGYVTTAEKPQVGFDVPGAAVFMPPSIGHPNWWRFVEGANWKNPEGPKSNIQQQGNYPVVQVSFEDALAYARWAKRDLPTEAQWEFAAKANSETRYVWGDVRSPDGKEMANTWQGAFPIQNTNEDGFDLRAPVGCYPANSFGLHDMIGNVWEWTKSETGQSSEATIYAIKGGSYLCAENYCARYRSAARQFQEADLPTNHIGFRTVSPSNPTPIR</sequence>
<dbReference type="InterPro" id="IPR005532">
    <property type="entry name" value="SUMF_dom"/>
</dbReference>
<dbReference type="SUPFAM" id="SSF56436">
    <property type="entry name" value="C-type lectin-like"/>
    <property type="match status" value="1"/>
</dbReference>
<evidence type="ECO:0000313" key="2">
    <source>
        <dbReference type="EMBL" id="GGX63296.1"/>
    </source>
</evidence>
<dbReference type="Gene3D" id="3.90.1580.10">
    <property type="entry name" value="paralog of FGE (formylglycine-generating enzyme)"/>
    <property type="match status" value="1"/>
</dbReference>
<reference evidence="2 3" key="1">
    <citation type="journal article" date="2014" name="Int. J. Syst. Evol. Microbiol.">
        <title>Complete genome sequence of Corynebacterium casei LMG S-19264T (=DSM 44701T), isolated from a smear-ripened cheese.</title>
        <authorList>
            <consortium name="US DOE Joint Genome Institute (JGI-PGF)"/>
            <person name="Walter F."/>
            <person name="Albersmeier A."/>
            <person name="Kalinowski J."/>
            <person name="Ruckert C."/>
        </authorList>
    </citation>
    <scope>NUCLEOTIDE SEQUENCE [LARGE SCALE GENOMIC DNA]</scope>
    <source>
        <strain evidence="2 3">KCTC 23968</strain>
    </source>
</reference>
<evidence type="ECO:0000313" key="3">
    <source>
        <dbReference type="Proteomes" id="UP000600865"/>
    </source>
</evidence>
<dbReference type="Pfam" id="PF03781">
    <property type="entry name" value="FGE-sulfatase"/>
    <property type="match status" value="1"/>
</dbReference>
<dbReference type="EMBL" id="BMYV01000001">
    <property type="protein sequence ID" value="GGX63296.1"/>
    <property type="molecule type" value="Genomic_DNA"/>
</dbReference>
<accession>A0A918KHN6</accession>
<protein>
    <submittedName>
        <fullName evidence="2">Sulfatase-modifying factor 1</fullName>
    </submittedName>
</protein>
<dbReference type="PANTHER" id="PTHR23150:SF19">
    <property type="entry name" value="FORMYLGLYCINE-GENERATING ENZYME"/>
    <property type="match status" value="1"/>
</dbReference>
<dbReference type="AlphaFoldDB" id="A0A918KHN6"/>
<dbReference type="GO" id="GO:0120147">
    <property type="term" value="F:formylglycine-generating oxidase activity"/>
    <property type="evidence" value="ECO:0007669"/>
    <property type="project" value="TreeGrafter"/>
</dbReference>
<gene>
    <name evidence="2" type="ORF">GCM10011309_11590</name>
</gene>
<comment type="caution">
    <text evidence="2">The sequence shown here is derived from an EMBL/GenBank/DDBJ whole genome shotgun (WGS) entry which is preliminary data.</text>
</comment>
<dbReference type="Proteomes" id="UP000600865">
    <property type="component" value="Unassembled WGS sequence"/>
</dbReference>
<evidence type="ECO:0000259" key="1">
    <source>
        <dbReference type="Pfam" id="PF03781"/>
    </source>
</evidence>
<dbReference type="InterPro" id="IPR051043">
    <property type="entry name" value="Sulfatase_Mod_Factor_Kinase"/>
</dbReference>
<organism evidence="2 3">
    <name type="scientific">Litorimonas cladophorae</name>
    <dbReference type="NCBI Taxonomy" id="1220491"/>
    <lineage>
        <taxon>Bacteria</taxon>
        <taxon>Pseudomonadati</taxon>
        <taxon>Pseudomonadota</taxon>
        <taxon>Alphaproteobacteria</taxon>
        <taxon>Maricaulales</taxon>
        <taxon>Robiginitomaculaceae</taxon>
    </lineage>
</organism>
<keyword evidence="3" id="KW-1185">Reference proteome</keyword>
<proteinExistence type="predicted"/>